<feature type="domain" description="Allantoicase" evidence="4">
    <location>
        <begin position="186"/>
        <end position="328"/>
    </location>
</feature>
<keyword evidence="6" id="KW-1185">Reference proteome</keyword>
<dbReference type="PIRSF" id="PIRSF016516">
    <property type="entry name" value="Allantoicase"/>
    <property type="match status" value="1"/>
</dbReference>
<dbReference type="Proteomes" id="UP000295765">
    <property type="component" value="Unassembled WGS sequence"/>
</dbReference>
<protein>
    <recommendedName>
        <fullName evidence="3">Allantoicase</fullName>
        <ecNumber evidence="3">3.5.3.4</ecNumber>
    </recommendedName>
</protein>
<dbReference type="InterPro" id="IPR015908">
    <property type="entry name" value="Allantoicase_dom"/>
</dbReference>
<dbReference type="PANTHER" id="PTHR12045">
    <property type="entry name" value="ALLANTOICASE"/>
    <property type="match status" value="1"/>
</dbReference>
<dbReference type="GO" id="GO:0004037">
    <property type="term" value="F:allantoicase activity"/>
    <property type="evidence" value="ECO:0007669"/>
    <property type="project" value="UniProtKB-UniRule"/>
</dbReference>
<evidence type="ECO:0000256" key="3">
    <source>
        <dbReference type="NCBIfam" id="TIGR02961"/>
    </source>
</evidence>
<dbReference type="EC" id="3.5.3.4" evidence="3"/>
<feature type="domain" description="Allantoicase" evidence="4">
    <location>
        <begin position="20"/>
        <end position="166"/>
    </location>
</feature>
<sequence length="331" mass="35731">DSSAPAFTQRYPNLASAKLGARPVSATDEWFAPVERMLSDAPAVFIDGKFDDHGKWMDGWETRRKRTEGNDHCVIRLALPGIVRGVDIDTRHFTGNFPPAAALDGCCVAAGDPHADTAWFPLVVPTSLGGNAQHFVAVDEPRVVSHVRLSIYPDGGVARLRVYGQVVADWSGAGAELTELSAMRLGGRIVACNNSHFGPPHAMLAAGRGVNMGDGWETRRRREPGNDWAIIELGHPGVIERVEIDTAHFKGNFPDAASLQAAYVRAGTDQSVITQAMFWAELLPAQKLSADAIHTFSAELKALGAVTHVRLNIFPDGGVSRLRLFGRAQRG</sequence>
<proteinExistence type="inferred from homology"/>
<evidence type="ECO:0000313" key="5">
    <source>
        <dbReference type="EMBL" id="TCO75048.1"/>
    </source>
</evidence>
<dbReference type="PANTHER" id="PTHR12045:SF3">
    <property type="entry name" value="INACTIVE ALLANTOICASE-RELATED"/>
    <property type="match status" value="1"/>
</dbReference>
<keyword evidence="2" id="KW-0659">Purine metabolism</keyword>
<evidence type="ECO:0000256" key="1">
    <source>
        <dbReference type="ARBA" id="ARBA00009242"/>
    </source>
</evidence>
<comment type="similarity">
    <text evidence="1">Belongs to the allantoicase family.</text>
</comment>
<evidence type="ECO:0000256" key="2">
    <source>
        <dbReference type="ARBA" id="ARBA00022631"/>
    </source>
</evidence>
<dbReference type="Gene3D" id="2.60.120.260">
    <property type="entry name" value="Galactose-binding domain-like"/>
    <property type="match status" value="2"/>
</dbReference>
<dbReference type="InterPro" id="IPR008979">
    <property type="entry name" value="Galactose-bd-like_sf"/>
</dbReference>
<dbReference type="NCBIfam" id="TIGR02961">
    <property type="entry name" value="allantoicase"/>
    <property type="match status" value="1"/>
</dbReference>
<reference evidence="5 6" key="1">
    <citation type="submission" date="2019-03" db="EMBL/GenBank/DDBJ databases">
        <title>Genomic Encyclopedia of Type Strains, Phase IV (KMG-IV): sequencing the most valuable type-strain genomes for metagenomic binning, comparative biology and taxonomic classification.</title>
        <authorList>
            <person name="Goeker M."/>
        </authorList>
    </citation>
    <scope>NUCLEOTIDE SEQUENCE [LARGE SCALE GENOMIC DNA]</scope>
    <source>
        <strain evidence="5 6">DSM 25287</strain>
    </source>
</reference>
<dbReference type="GO" id="GO:0000256">
    <property type="term" value="P:allantoin catabolic process"/>
    <property type="evidence" value="ECO:0007669"/>
    <property type="project" value="UniProtKB-UniRule"/>
</dbReference>
<dbReference type="GO" id="GO:0006144">
    <property type="term" value="P:purine nucleobase metabolic process"/>
    <property type="evidence" value="ECO:0007669"/>
    <property type="project" value="UniProtKB-KW"/>
</dbReference>
<accession>A0A4R2KXR7</accession>
<dbReference type="EMBL" id="SLWY01000057">
    <property type="protein sequence ID" value="TCO75048.1"/>
    <property type="molecule type" value="Genomic_DNA"/>
</dbReference>
<dbReference type="OrthoDB" id="2078334at2"/>
<name>A0A4R2KXR7_9GAMM</name>
<dbReference type="RefSeq" id="WP_132546053.1">
    <property type="nucleotide sequence ID" value="NZ_SLWY01000057.1"/>
</dbReference>
<dbReference type="InterPro" id="IPR005164">
    <property type="entry name" value="Allantoicase"/>
</dbReference>
<comment type="caution">
    <text evidence="5">The sequence shown here is derived from an EMBL/GenBank/DDBJ whole genome shotgun (WGS) entry which is preliminary data.</text>
</comment>
<dbReference type="SUPFAM" id="SSF49785">
    <property type="entry name" value="Galactose-binding domain-like"/>
    <property type="match status" value="2"/>
</dbReference>
<dbReference type="Pfam" id="PF03561">
    <property type="entry name" value="Allantoicase"/>
    <property type="match status" value="2"/>
</dbReference>
<dbReference type="AlphaFoldDB" id="A0A4R2KXR7"/>
<evidence type="ECO:0000259" key="4">
    <source>
        <dbReference type="Pfam" id="PF03561"/>
    </source>
</evidence>
<feature type="non-terminal residue" evidence="5">
    <location>
        <position position="1"/>
    </location>
</feature>
<organism evidence="5 6">
    <name type="scientific">Plasticicumulans lactativorans</name>
    <dbReference type="NCBI Taxonomy" id="1133106"/>
    <lineage>
        <taxon>Bacteria</taxon>
        <taxon>Pseudomonadati</taxon>
        <taxon>Pseudomonadota</taxon>
        <taxon>Gammaproteobacteria</taxon>
        <taxon>Candidatus Competibacteraceae</taxon>
        <taxon>Plasticicumulans</taxon>
    </lineage>
</organism>
<gene>
    <name evidence="5" type="ORF">EV699_1572</name>
</gene>
<dbReference type="HAMAP" id="MF_00813">
    <property type="entry name" value="Allantoicase"/>
    <property type="match status" value="1"/>
</dbReference>
<evidence type="ECO:0000313" key="6">
    <source>
        <dbReference type="Proteomes" id="UP000295765"/>
    </source>
</evidence>